<dbReference type="PANTHER" id="PTHR38459:SF1">
    <property type="entry name" value="PROPHAGE BACTOPRENOL-LINKED GLUCOSE TRANSLOCASE HOMOLOG"/>
    <property type="match status" value="1"/>
</dbReference>
<accession>A0A2I6S8W5</accession>
<feature type="transmembrane region" description="Helical" evidence="6">
    <location>
        <begin position="42"/>
        <end position="64"/>
    </location>
</feature>
<dbReference type="Proteomes" id="UP000242205">
    <property type="component" value="Chromosome"/>
</dbReference>
<feature type="transmembrane region" description="Helical" evidence="6">
    <location>
        <begin position="12"/>
        <end position="30"/>
    </location>
</feature>
<keyword evidence="5 6" id="KW-0472">Membrane</keyword>
<dbReference type="PANTHER" id="PTHR38459">
    <property type="entry name" value="PROPHAGE BACTOPRENOL-LINKED GLUCOSE TRANSLOCASE HOMOLOG"/>
    <property type="match status" value="1"/>
</dbReference>
<reference evidence="8 9" key="1">
    <citation type="submission" date="2018-01" db="EMBL/GenBank/DDBJ databases">
        <authorList>
            <person name="Fu G.-Y."/>
        </authorList>
    </citation>
    <scope>NUCLEOTIDE SEQUENCE [LARGE SCALE GENOMIC DNA]</scope>
    <source>
        <strain evidence="8 9">SY39</strain>
    </source>
</reference>
<dbReference type="InterPro" id="IPR051401">
    <property type="entry name" value="GtrA_CellWall_Glycosyl"/>
</dbReference>
<dbReference type="KEGG" id="atw:C0099_12650"/>
<evidence type="ECO:0000256" key="2">
    <source>
        <dbReference type="ARBA" id="ARBA00009399"/>
    </source>
</evidence>
<dbReference type="GO" id="GO:0005886">
    <property type="term" value="C:plasma membrane"/>
    <property type="evidence" value="ECO:0007669"/>
    <property type="project" value="TreeGrafter"/>
</dbReference>
<comment type="subcellular location">
    <subcellularLocation>
        <location evidence="1">Membrane</location>
        <topology evidence="1">Multi-pass membrane protein</topology>
    </subcellularLocation>
</comment>
<evidence type="ECO:0000256" key="5">
    <source>
        <dbReference type="ARBA" id="ARBA00023136"/>
    </source>
</evidence>
<feature type="domain" description="GtrA/DPMS transmembrane" evidence="7">
    <location>
        <begin position="14"/>
        <end position="130"/>
    </location>
</feature>
<evidence type="ECO:0000313" key="9">
    <source>
        <dbReference type="Proteomes" id="UP000242205"/>
    </source>
</evidence>
<evidence type="ECO:0000256" key="6">
    <source>
        <dbReference type="SAM" id="Phobius"/>
    </source>
</evidence>
<gene>
    <name evidence="8" type="ORF">C0099_12650</name>
</gene>
<dbReference type="Pfam" id="PF04138">
    <property type="entry name" value="GtrA_DPMS_TM"/>
    <property type="match status" value="1"/>
</dbReference>
<proteinExistence type="inferred from homology"/>
<evidence type="ECO:0000256" key="3">
    <source>
        <dbReference type="ARBA" id="ARBA00022692"/>
    </source>
</evidence>
<organism evidence="8 9">
    <name type="scientific">Pseudazoarcus pumilus</name>
    <dbReference type="NCBI Taxonomy" id="2067960"/>
    <lineage>
        <taxon>Bacteria</taxon>
        <taxon>Pseudomonadati</taxon>
        <taxon>Pseudomonadota</taxon>
        <taxon>Betaproteobacteria</taxon>
        <taxon>Rhodocyclales</taxon>
        <taxon>Zoogloeaceae</taxon>
        <taxon>Pseudazoarcus</taxon>
    </lineage>
</organism>
<feature type="transmembrane region" description="Helical" evidence="6">
    <location>
        <begin position="76"/>
        <end position="102"/>
    </location>
</feature>
<evidence type="ECO:0000313" key="8">
    <source>
        <dbReference type="EMBL" id="AUN95705.1"/>
    </source>
</evidence>
<keyword evidence="3 6" id="KW-0812">Transmembrane</keyword>
<name>A0A2I6S8W5_9RHOO</name>
<dbReference type="InterPro" id="IPR007267">
    <property type="entry name" value="GtrA_DPMS_TM"/>
</dbReference>
<evidence type="ECO:0000259" key="7">
    <source>
        <dbReference type="Pfam" id="PF04138"/>
    </source>
</evidence>
<dbReference type="GO" id="GO:0000271">
    <property type="term" value="P:polysaccharide biosynthetic process"/>
    <property type="evidence" value="ECO:0007669"/>
    <property type="project" value="InterPro"/>
</dbReference>
<comment type="similarity">
    <text evidence="2">Belongs to the GtrA family.</text>
</comment>
<keyword evidence="4 6" id="KW-1133">Transmembrane helix</keyword>
<dbReference type="AlphaFoldDB" id="A0A2I6S8W5"/>
<evidence type="ECO:0000256" key="1">
    <source>
        <dbReference type="ARBA" id="ARBA00004141"/>
    </source>
</evidence>
<sequence length="140" mass="15198">MSRMPKVSREFSAYFACSAAALGVDYATYWTVARNTAASLEWAAVIGYGVGMVVAYALLIRFVFPQGWLRSRRKLEATLFALTGLLGLLLTYVSVALVVSLLGEHLHTAKIVAAGVSFTGVFVVRKLVVFRSEALNHNAP</sequence>
<keyword evidence="9" id="KW-1185">Reference proteome</keyword>
<dbReference type="EMBL" id="CP025682">
    <property type="protein sequence ID" value="AUN95705.1"/>
    <property type="molecule type" value="Genomic_DNA"/>
</dbReference>
<evidence type="ECO:0000256" key="4">
    <source>
        <dbReference type="ARBA" id="ARBA00022989"/>
    </source>
</evidence>
<protein>
    <recommendedName>
        <fullName evidence="7">GtrA/DPMS transmembrane domain-containing protein</fullName>
    </recommendedName>
</protein>
<feature type="transmembrane region" description="Helical" evidence="6">
    <location>
        <begin position="108"/>
        <end position="128"/>
    </location>
</feature>